<feature type="region of interest" description="Disordered" evidence="5">
    <location>
        <begin position="227"/>
        <end position="251"/>
    </location>
</feature>
<feature type="region of interest" description="Disordered" evidence="5">
    <location>
        <begin position="1"/>
        <end position="26"/>
    </location>
</feature>
<dbReference type="VEuPathDB" id="VectorBase:LOC119177761"/>
<dbReference type="PANTHER" id="PTHR15375">
    <property type="entry name" value="ACTIVATOR OF S-PHASE KINASE-RELATED"/>
    <property type="match status" value="1"/>
</dbReference>
<evidence type="ECO:0000256" key="2">
    <source>
        <dbReference type="ARBA" id="ARBA00022771"/>
    </source>
</evidence>
<evidence type="ECO:0000313" key="7">
    <source>
        <dbReference type="EMBL" id="NOV40090.1"/>
    </source>
</evidence>
<dbReference type="GO" id="GO:0031431">
    <property type="term" value="C:Dbf4-dependent protein kinase complex"/>
    <property type="evidence" value="ECO:0007669"/>
    <property type="project" value="TreeGrafter"/>
</dbReference>
<dbReference type="GO" id="GO:0008270">
    <property type="term" value="F:zinc ion binding"/>
    <property type="evidence" value="ECO:0007669"/>
    <property type="project" value="UniProtKB-KW"/>
</dbReference>
<dbReference type="InterPro" id="IPR051590">
    <property type="entry name" value="Replication_Regulatory_Kinase"/>
</dbReference>
<sequence length="653" mass="71976">MSSRNDARRKLLAASKKKTDGQRLFSRPLENQKFYFHFKNRRPHSQLTQDLTSLGARVEPFFGKDVSCVITDQQDLGSASTPPKPNSVDSSGPFTSPSVSTGPSASTEGSGNRKSSLRTGRGQVLVRKAIQNVSGSTDVLELCRQWQIQVCYIKSFLPWVQKLKDKALLENAKHWKENAIAKQVYEPPEKLVPPFIKVEDMRRVFRPMHVSLKEWPDVAAERCHEIATEPKEPVPKKRAPLPKESAASTKEPVEAINDSHLKGVPLRPGTSKETSHVKVTEQKKLNCEICGISFICLEKHLESEKHENFMKNPNNFSVVSDMISMLPCKLPSRVAHPLSEINGQDWLTEAPSISDDEENILGLPTDQPWASPPQTLSIKTGHHSVVTQSGFSGTISALRHLKVVRKESSSTIESLENINVANSPHPQKWTATSSNIETRVVVKKDSRSLLRCNVVDYKENTGVPLTAGGSRLRKRAATFSEFEAQAVAKKDASVILCCSDMDGLKDKCVPPSFSSELNGTVKNLLVDLNLEDGHSASTPAENAGNFVCDMSEVFDKASEELFSDASTAEYSWTYVESGVVPKRTASKTQCDEASDLDSNDSFLEFVSRANVVEQPKGSHAAENKMDKLCGAGDAEWSSGNVRTVQAEPFGMRL</sequence>
<keyword evidence="1" id="KW-0479">Metal-binding</keyword>
<accession>A0A6M2D307</accession>
<feature type="region of interest" description="Disordered" evidence="5">
    <location>
        <begin position="74"/>
        <end position="119"/>
    </location>
</feature>
<dbReference type="GO" id="GO:1901987">
    <property type="term" value="P:regulation of cell cycle phase transition"/>
    <property type="evidence" value="ECO:0007669"/>
    <property type="project" value="TreeGrafter"/>
</dbReference>
<feature type="compositionally biased region" description="Polar residues" evidence="5">
    <location>
        <begin position="74"/>
        <end position="118"/>
    </location>
</feature>
<evidence type="ECO:0000256" key="4">
    <source>
        <dbReference type="PROSITE-ProRule" id="PRU00600"/>
    </source>
</evidence>
<dbReference type="AlphaFoldDB" id="A0A6M2D307"/>
<dbReference type="PROSITE" id="PS51265">
    <property type="entry name" value="ZF_DBF4"/>
    <property type="match status" value="1"/>
</dbReference>
<keyword evidence="2 4" id="KW-0863">Zinc-finger</keyword>
<protein>
    <submittedName>
        <fullName evidence="7">Protein kinase essential for the initiation of dna replication</fullName>
    </submittedName>
</protein>
<evidence type="ECO:0000256" key="3">
    <source>
        <dbReference type="ARBA" id="ARBA00022833"/>
    </source>
</evidence>
<dbReference type="EMBL" id="GHWJ01007353">
    <property type="protein sequence ID" value="NOV40090.1"/>
    <property type="molecule type" value="Transcribed_RNA"/>
</dbReference>
<proteinExistence type="predicted"/>
<evidence type="ECO:0000256" key="1">
    <source>
        <dbReference type="ARBA" id="ARBA00022723"/>
    </source>
</evidence>
<name>A0A6M2D307_RHIMP</name>
<keyword evidence="7" id="KW-0418">Kinase</keyword>
<evidence type="ECO:0000259" key="6">
    <source>
        <dbReference type="PROSITE" id="PS51265"/>
    </source>
</evidence>
<organism evidence="7">
    <name type="scientific">Rhipicephalus microplus</name>
    <name type="common">Cattle tick</name>
    <name type="synonym">Boophilus microplus</name>
    <dbReference type="NCBI Taxonomy" id="6941"/>
    <lineage>
        <taxon>Eukaryota</taxon>
        <taxon>Metazoa</taxon>
        <taxon>Ecdysozoa</taxon>
        <taxon>Arthropoda</taxon>
        <taxon>Chelicerata</taxon>
        <taxon>Arachnida</taxon>
        <taxon>Acari</taxon>
        <taxon>Parasitiformes</taxon>
        <taxon>Ixodida</taxon>
        <taxon>Ixodoidea</taxon>
        <taxon>Ixodidae</taxon>
        <taxon>Rhipicephalinae</taxon>
        <taxon>Rhipicephalus</taxon>
        <taxon>Boophilus</taxon>
    </lineage>
</organism>
<feature type="domain" description="DBF4-type" evidence="6">
    <location>
        <begin position="280"/>
        <end position="329"/>
    </location>
</feature>
<dbReference type="Pfam" id="PF07535">
    <property type="entry name" value="zf-DBF"/>
    <property type="match status" value="1"/>
</dbReference>
<evidence type="ECO:0000256" key="5">
    <source>
        <dbReference type="SAM" id="MobiDB-lite"/>
    </source>
</evidence>
<dbReference type="OrthoDB" id="6493114at2759"/>
<keyword evidence="7" id="KW-0808">Transferase</keyword>
<dbReference type="SMART" id="SM00586">
    <property type="entry name" value="ZnF_DBF"/>
    <property type="match status" value="1"/>
</dbReference>
<reference evidence="7" key="1">
    <citation type="submission" date="2019-09" db="EMBL/GenBank/DDBJ databases">
        <title>Organ-specific transcriptomic study of the physiology of the cattle tick, Rhipicephalus microplus.</title>
        <authorList>
            <person name="Tirloni L."/>
            <person name="Braz G."/>
            <person name="Gandara A.C.P."/>
            <person name="Sabadin G.A."/>
            <person name="da Silva R.M."/>
            <person name="Guizzo M.G."/>
            <person name="Machado J.A."/>
            <person name="Costa E.P."/>
            <person name="Gomes H.F."/>
            <person name="Moraes J."/>
            <person name="Mota M.B.S."/>
            <person name="Mesquita R.D."/>
            <person name="Alvarenga P.H."/>
            <person name="Alves F."/>
            <person name="Seixas A."/>
            <person name="da Fonseca R.N."/>
            <person name="Fogaca A."/>
            <person name="Logullo C."/>
            <person name="Tanaka A."/>
            <person name="Daffre S."/>
            <person name="Termignoni C."/>
            <person name="Vaz I.S.Jr."/>
            <person name="Oliveira P.L."/>
            <person name="Ribeiro J.M."/>
        </authorList>
    </citation>
    <scope>NUCLEOTIDE SEQUENCE</scope>
    <source>
        <strain evidence="7">Porto Alegre</strain>
    </source>
</reference>
<dbReference type="GO" id="GO:0010571">
    <property type="term" value="P:positive regulation of nuclear cell cycle DNA replication"/>
    <property type="evidence" value="ECO:0007669"/>
    <property type="project" value="TreeGrafter"/>
</dbReference>
<dbReference type="GO" id="GO:0003676">
    <property type="term" value="F:nucleic acid binding"/>
    <property type="evidence" value="ECO:0007669"/>
    <property type="project" value="InterPro"/>
</dbReference>
<dbReference type="PANTHER" id="PTHR15375:SF26">
    <property type="entry name" value="PROTEIN CHIFFON"/>
    <property type="match status" value="1"/>
</dbReference>
<dbReference type="GO" id="GO:0016301">
    <property type="term" value="F:kinase activity"/>
    <property type="evidence" value="ECO:0007669"/>
    <property type="project" value="UniProtKB-KW"/>
</dbReference>
<dbReference type="InterPro" id="IPR038545">
    <property type="entry name" value="Znf_DBF_sf"/>
</dbReference>
<dbReference type="InterPro" id="IPR006572">
    <property type="entry name" value="Znf_DBF"/>
</dbReference>
<dbReference type="GO" id="GO:0043539">
    <property type="term" value="F:protein serine/threonine kinase activator activity"/>
    <property type="evidence" value="ECO:0007669"/>
    <property type="project" value="TreeGrafter"/>
</dbReference>
<keyword evidence="3" id="KW-0862">Zinc</keyword>
<dbReference type="Gene3D" id="6.10.250.3410">
    <property type="entry name" value="DBF zinc finger"/>
    <property type="match status" value="1"/>
</dbReference>